<sequence>MQVQGAIRTFLRQITYGGNDGIVTTFAIVAGFAGADAQGVAGIGTVAVLVFGMANLVADGVSMGLGEYLSSRSTAALYRARSRAARTRDREALTADLAETFIVEGVAPEAAHRAADALADTPQVATDIVLRHRYATEAPEGAAPVLRGGVTFAAFIVFGLIPILPYFFAPDAPRTFAVSVAMTLVALALLGTLRWRATSETAIRAIGETLILGTLCAALAFAAGNIVAGLG</sequence>
<protein>
    <submittedName>
        <fullName evidence="6">VIT1/CCC1 transporter family protein</fullName>
    </submittedName>
</protein>
<comment type="subcellular location">
    <subcellularLocation>
        <location evidence="1">Endomembrane system</location>
        <topology evidence="1">Multi-pass membrane protein</topology>
    </subcellularLocation>
</comment>
<dbReference type="EMBL" id="JAHUZE010000002">
    <property type="protein sequence ID" value="MBV7379478.1"/>
    <property type="molecule type" value="Genomic_DNA"/>
</dbReference>
<keyword evidence="7" id="KW-1185">Reference proteome</keyword>
<evidence type="ECO:0000256" key="3">
    <source>
        <dbReference type="ARBA" id="ARBA00022989"/>
    </source>
</evidence>
<organism evidence="6 7">
    <name type="scientific">Maritimibacter dapengensis</name>
    <dbReference type="NCBI Taxonomy" id="2836868"/>
    <lineage>
        <taxon>Bacteria</taxon>
        <taxon>Pseudomonadati</taxon>
        <taxon>Pseudomonadota</taxon>
        <taxon>Alphaproteobacteria</taxon>
        <taxon>Rhodobacterales</taxon>
        <taxon>Roseobacteraceae</taxon>
        <taxon>Maritimibacter</taxon>
    </lineage>
</organism>
<dbReference type="Pfam" id="PF01988">
    <property type="entry name" value="VIT1"/>
    <property type="match status" value="1"/>
</dbReference>
<proteinExistence type="predicted"/>
<gene>
    <name evidence="6" type="ORF">KJP28_11110</name>
</gene>
<reference evidence="6 7" key="1">
    <citation type="submission" date="2021-05" db="EMBL/GenBank/DDBJ databases">
        <title>Culturable bacteria isolated from Daya Bay.</title>
        <authorList>
            <person name="Zheng W."/>
            <person name="Yu S."/>
            <person name="Huang Y."/>
        </authorList>
    </citation>
    <scope>NUCLEOTIDE SEQUENCE [LARGE SCALE GENOMIC DNA]</scope>
    <source>
        <strain evidence="6 7">DP4N28-5</strain>
    </source>
</reference>
<keyword evidence="3 5" id="KW-1133">Transmembrane helix</keyword>
<evidence type="ECO:0000256" key="4">
    <source>
        <dbReference type="ARBA" id="ARBA00023136"/>
    </source>
</evidence>
<evidence type="ECO:0000256" key="5">
    <source>
        <dbReference type="SAM" id="Phobius"/>
    </source>
</evidence>
<feature type="transmembrane region" description="Helical" evidence="5">
    <location>
        <begin position="205"/>
        <end position="228"/>
    </location>
</feature>
<keyword evidence="2 5" id="KW-0812">Transmembrane</keyword>
<evidence type="ECO:0000313" key="7">
    <source>
        <dbReference type="Proteomes" id="UP000756530"/>
    </source>
</evidence>
<dbReference type="PANTHER" id="PTHR31851">
    <property type="entry name" value="FE(2+)/MN(2+) TRANSPORTER PCL1"/>
    <property type="match status" value="1"/>
</dbReference>
<evidence type="ECO:0000256" key="1">
    <source>
        <dbReference type="ARBA" id="ARBA00004127"/>
    </source>
</evidence>
<evidence type="ECO:0000313" key="6">
    <source>
        <dbReference type="EMBL" id="MBV7379478.1"/>
    </source>
</evidence>
<name>A0ABS6T2L9_9RHOB</name>
<comment type="caution">
    <text evidence="6">The sequence shown here is derived from an EMBL/GenBank/DDBJ whole genome shotgun (WGS) entry which is preliminary data.</text>
</comment>
<accession>A0ABS6T2L9</accession>
<dbReference type="RefSeq" id="WP_218392602.1">
    <property type="nucleotide sequence ID" value="NZ_JAHUZE010000002.1"/>
</dbReference>
<feature type="transmembrane region" description="Helical" evidence="5">
    <location>
        <begin position="175"/>
        <end position="193"/>
    </location>
</feature>
<dbReference type="Proteomes" id="UP000756530">
    <property type="component" value="Unassembled WGS sequence"/>
</dbReference>
<feature type="transmembrane region" description="Helical" evidence="5">
    <location>
        <begin position="150"/>
        <end position="169"/>
    </location>
</feature>
<evidence type="ECO:0000256" key="2">
    <source>
        <dbReference type="ARBA" id="ARBA00022692"/>
    </source>
</evidence>
<keyword evidence="4 5" id="KW-0472">Membrane</keyword>
<dbReference type="InterPro" id="IPR008217">
    <property type="entry name" value="Ccc1_fam"/>
</dbReference>